<dbReference type="PANTHER" id="PTHR42690">
    <property type="entry name" value="THREONINE SYNTHASE FAMILY MEMBER"/>
    <property type="match status" value="1"/>
</dbReference>
<gene>
    <name evidence="16" type="primary">thrC</name>
    <name evidence="16" type="ORF">GCM10010964_18970</name>
</gene>
<feature type="domain" description="Threonine synthase N-terminal" evidence="15">
    <location>
        <begin position="43"/>
        <end position="121"/>
    </location>
</feature>
<feature type="modified residue" description="N6-(pyridoxal phosphate)lysine" evidence="12">
    <location>
        <position position="153"/>
    </location>
</feature>
<feature type="region of interest" description="Disordered" evidence="13">
    <location>
        <begin position="1"/>
        <end position="27"/>
    </location>
</feature>
<comment type="cofactor">
    <cofactor evidence="1 12">
        <name>pyridoxal 5'-phosphate</name>
        <dbReference type="ChEBI" id="CHEBI:597326"/>
    </cofactor>
</comment>
<dbReference type="InterPro" id="IPR001926">
    <property type="entry name" value="TrpB-like_PALP"/>
</dbReference>
<dbReference type="CDD" id="cd01560">
    <property type="entry name" value="Thr-synth_2"/>
    <property type="match status" value="1"/>
</dbReference>
<dbReference type="Pfam" id="PF14821">
    <property type="entry name" value="Thr_synth_N"/>
    <property type="match status" value="1"/>
</dbReference>
<evidence type="ECO:0000256" key="2">
    <source>
        <dbReference type="ARBA" id="ARBA00004979"/>
    </source>
</evidence>
<dbReference type="GO" id="GO:0009088">
    <property type="term" value="P:threonine biosynthetic process"/>
    <property type="evidence" value="ECO:0007669"/>
    <property type="project" value="UniProtKB-UniRule"/>
</dbReference>
<reference evidence="16 17" key="1">
    <citation type="journal article" date="2014" name="Int. J. Syst. Evol. Microbiol.">
        <title>Complete genome sequence of Corynebacterium casei LMG S-19264T (=DSM 44701T), isolated from a smear-ripened cheese.</title>
        <authorList>
            <consortium name="US DOE Joint Genome Institute (JGI-PGF)"/>
            <person name="Walter F."/>
            <person name="Albersmeier A."/>
            <person name="Kalinowski J."/>
            <person name="Ruckert C."/>
        </authorList>
    </citation>
    <scope>NUCLEOTIDE SEQUENCE [LARGE SCALE GENOMIC DNA]</scope>
    <source>
        <strain evidence="16 17">CGMCC 1.16330</strain>
    </source>
</reference>
<dbReference type="Proteomes" id="UP000597507">
    <property type="component" value="Unassembled WGS sequence"/>
</dbReference>
<evidence type="ECO:0000256" key="8">
    <source>
        <dbReference type="ARBA" id="ARBA00022898"/>
    </source>
</evidence>
<dbReference type="InterPro" id="IPR004450">
    <property type="entry name" value="Thr_synthase-like"/>
</dbReference>
<accession>A0A8J3EDK0</accession>
<proteinExistence type="inferred from homology"/>
<evidence type="ECO:0000256" key="4">
    <source>
        <dbReference type="ARBA" id="ARBA00013028"/>
    </source>
</evidence>
<dbReference type="InterPro" id="IPR037158">
    <property type="entry name" value="Thr_synth_N_sf"/>
</dbReference>
<dbReference type="InterPro" id="IPR036052">
    <property type="entry name" value="TrpB-like_PALP_sf"/>
</dbReference>
<dbReference type="PANTHER" id="PTHR42690:SF1">
    <property type="entry name" value="THREONINE SYNTHASE-LIKE 2"/>
    <property type="match status" value="1"/>
</dbReference>
<evidence type="ECO:0000256" key="1">
    <source>
        <dbReference type="ARBA" id="ARBA00001933"/>
    </source>
</evidence>
<evidence type="ECO:0000256" key="6">
    <source>
        <dbReference type="ARBA" id="ARBA00022605"/>
    </source>
</evidence>
<evidence type="ECO:0000259" key="15">
    <source>
        <dbReference type="Pfam" id="PF14821"/>
    </source>
</evidence>
<keyword evidence="17" id="KW-1185">Reference proteome</keyword>
<keyword evidence="6" id="KW-0028">Amino-acid biosynthesis</keyword>
<dbReference type="Pfam" id="PF24857">
    <property type="entry name" value="THR4_C"/>
    <property type="match status" value="1"/>
</dbReference>
<dbReference type="InterPro" id="IPR051166">
    <property type="entry name" value="Threonine_Synthase"/>
</dbReference>
<dbReference type="EC" id="4.2.3.1" evidence="4 11"/>
<dbReference type="GO" id="GO:0030170">
    <property type="term" value="F:pyridoxal phosphate binding"/>
    <property type="evidence" value="ECO:0007669"/>
    <property type="project" value="InterPro"/>
</dbReference>
<dbReference type="AlphaFoldDB" id="A0A8J3EDK0"/>
<dbReference type="SUPFAM" id="SSF53686">
    <property type="entry name" value="Tryptophan synthase beta subunit-like PLP-dependent enzymes"/>
    <property type="match status" value="1"/>
</dbReference>
<dbReference type="GO" id="GO:0004795">
    <property type="term" value="F:threonine synthase activity"/>
    <property type="evidence" value="ECO:0007669"/>
    <property type="project" value="UniProtKB-UniRule"/>
</dbReference>
<dbReference type="PROSITE" id="PS00165">
    <property type="entry name" value="DEHYDRATASE_SER_THR"/>
    <property type="match status" value="1"/>
</dbReference>
<evidence type="ECO:0000259" key="14">
    <source>
        <dbReference type="Pfam" id="PF00291"/>
    </source>
</evidence>
<comment type="pathway">
    <text evidence="2">Amino-acid biosynthesis; L-threonine biosynthesis; L-threonine from L-aspartate: step 5/5.</text>
</comment>
<feature type="domain" description="Tryptophan synthase beta chain-like PALP" evidence="14">
    <location>
        <begin position="140"/>
        <end position="391"/>
    </location>
</feature>
<evidence type="ECO:0000313" key="17">
    <source>
        <dbReference type="Proteomes" id="UP000597507"/>
    </source>
</evidence>
<comment type="caution">
    <text evidence="16">The sequence shown here is derived from an EMBL/GenBank/DDBJ whole genome shotgun (WGS) entry which is preliminary data.</text>
</comment>
<dbReference type="NCBIfam" id="TIGR00260">
    <property type="entry name" value="thrC"/>
    <property type="match status" value="1"/>
</dbReference>
<name>A0A8J3EDK0_9PROT</name>
<evidence type="ECO:0000256" key="10">
    <source>
        <dbReference type="ARBA" id="ARBA00049144"/>
    </source>
</evidence>
<evidence type="ECO:0000256" key="11">
    <source>
        <dbReference type="NCBIfam" id="TIGR00260"/>
    </source>
</evidence>
<evidence type="ECO:0000313" key="16">
    <source>
        <dbReference type="EMBL" id="GGG31236.1"/>
    </source>
</evidence>
<dbReference type="EMBL" id="BMKS01000005">
    <property type="protein sequence ID" value="GGG31236.1"/>
    <property type="molecule type" value="Genomic_DNA"/>
</dbReference>
<evidence type="ECO:0000256" key="9">
    <source>
        <dbReference type="ARBA" id="ARBA00023239"/>
    </source>
</evidence>
<dbReference type="InterPro" id="IPR000634">
    <property type="entry name" value="Ser/Thr_deHydtase_PyrdxlP-BS"/>
</dbReference>
<dbReference type="UniPathway" id="UPA00050">
    <property type="reaction ID" value="UER00065"/>
</dbReference>
<dbReference type="Gene3D" id="3.90.1380.10">
    <property type="entry name" value="Threonine synthase, N-terminal domain"/>
    <property type="match status" value="1"/>
</dbReference>
<keyword evidence="8 12" id="KW-0663">Pyridoxal phosphate</keyword>
<keyword evidence="7" id="KW-0791">Threonine biosynthesis</keyword>
<keyword evidence="9" id="KW-0456">Lyase</keyword>
<evidence type="ECO:0000256" key="12">
    <source>
        <dbReference type="PIRSR" id="PIRSR604450-51"/>
    </source>
</evidence>
<dbReference type="Pfam" id="PF00291">
    <property type="entry name" value="PALP"/>
    <property type="match status" value="1"/>
</dbReference>
<evidence type="ECO:0000256" key="3">
    <source>
        <dbReference type="ARBA" id="ARBA00005517"/>
    </source>
</evidence>
<comment type="catalytic activity">
    <reaction evidence="10">
        <text>O-phospho-L-homoserine + H2O = L-threonine + phosphate</text>
        <dbReference type="Rhea" id="RHEA:10840"/>
        <dbReference type="ChEBI" id="CHEBI:15377"/>
        <dbReference type="ChEBI" id="CHEBI:43474"/>
        <dbReference type="ChEBI" id="CHEBI:57590"/>
        <dbReference type="ChEBI" id="CHEBI:57926"/>
        <dbReference type="EC" id="4.2.3.1"/>
    </reaction>
</comment>
<protein>
    <recommendedName>
        <fullName evidence="5 11">Threonine synthase</fullName>
        <ecNumber evidence="4 11">4.2.3.1</ecNumber>
    </recommendedName>
</protein>
<dbReference type="InterPro" id="IPR029144">
    <property type="entry name" value="Thr_synth_N"/>
</dbReference>
<organism evidence="16 17">
    <name type="scientific">Caldovatus sediminis</name>
    <dbReference type="NCBI Taxonomy" id="2041189"/>
    <lineage>
        <taxon>Bacteria</taxon>
        <taxon>Pseudomonadati</taxon>
        <taxon>Pseudomonadota</taxon>
        <taxon>Alphaproteobacteria</taxon>
        <taxon>Acetobacterales</taxon>
        <taxon>Roseomonadaceae</taxon>
        <taxon>Caldovatus</taxon>
    </lineage>
</organism>
<evidence type="ECO:0000256" key="5">
    <source>
        <dbReference type="ARBA" id="ARBA00018679"/>
    </source>
</evidence>
<dbReference type="Gene3D" id="3.40.50.1100">
    <property type="match status" value="2"/>
</dbReference>
<evidence type="ECO:0000256" key="13">
    <source>
        <dbReference type="SAM" id="MobiDB-lite"/>
    </source>
</evidence>
<evidence type="ECO:0000256" key="7">
    <source>
        <dbReference type="ARBA" id="ARBA00022697"/>
    </source>
</evidence>
<sequence>MRSVAHSAECDAAAAPDGTPARHRAGARLPRRRAGPYCAGPMRYVSTRGKAAPRDFEGVLLAGLAEDGGLFVPESWPVLSPAEWRALRGLPYAELAARLVHPFCGASLSFAALSAMAREAYAGFGHAAVAPLVQLDHRTFALELFHGPTLAFKDMAMQLLGRLFDHVLARRGERITIVGATSGDTGSAAIEACRDRAAVDVVILHPHGRTSEVQRRQMTTVLSPNVLNIAVEGSFDDCQDLVKAMFADAPFRREMRLAAVNSINWARVAAQIPYYAYAALALGAPDREVAFSVPTGNFGNVLAAWAARRMGLPVARLVVGSNRNDILARWLAANDMSVRPVEPSLSPSMDIQVSSNFERLLFELLGRDAAATREAMRRFRAEGRMPVPDAAWRAATALFQGLALDDAGTLAEIRRLHAGSGYLADPHTAVGTAAARALAPEDPAVPVVAVATAHPAKFPDAVERATGRRPPLPPRLADLYERPERCRVLPPDLGAIEAAVRAHARRNDPA</sequence>
<comment type="similarity">
    <text evidence="3">Belongs to the threonine synthase family.</text>
</comment>